<accession>A0AB39DKN2</accession>
<dbReference type="KEGG" id="cgin:ABRZ00_12940"/>
<dbReference type="RefSeq" id="WP_368647760.1">
    <property type="nucleotide sequence ID" value="NZ_CP158257.1"/>
</dbReference>
<dbReference type="EMBL" id="CP158257">
    <property type="protein sequence ID" value="XDJ55429.1"/>
    <property type="molecule type" value="Genomic_DNA"/>
</dbReference>
<evidence type="ECO:0000313" key="1">
    <source>
        <dbReference type="EMBL" id="XDJ55429.1"/>
    </source>
</evidence>
<proteinExistence type="predicted"/>
<dbReference type="AlphaFoldDB" id="A0AB39DKN2"/>
<gene>
    <name evidence="1" type="ORF">ABRZ00_12940</name>
</gene>
<protein>
    <submittedName>
        <fullName evidence="1">Uncharacterized protein</fullName>
    </submittedName>
</protein>
<sequence length="108" mass="12241">MSMGWIKSEILRSIESKKSDIERLESMADVIAGYEETGWTPDIYKDFVAELSRLGMCVVHHSVLQDMQAIIGGLDRDDLPLKLDEDDQATDRIKRVESAIEQAFRGLL</sequence>
<organism evidence="1">
    <name type="scientific">Castellaniella ginsengisoli</name>
    <dbReference type="NCBI Taxonomy" id="546114"/>
    <lineage>
        <taxon>Bacteria</taxon>
        <taxon>Pseudomonadati</taxon>
        <taxon>Pseudomonadota</taxon>
        <taxon>Betaproteobacteria</taxon>
        <taxon>Burkholderiales</taxon>
        <taxon>Alcaligenaceae</taxon>
        <taxon>Castellaniella</taxon>
    </lineage>
</organism>
<name>A0AB39DKN2_9BURK</name>
<dbReference type="GeneID" id="93068456"/>
<reference evidence="1" key="1">
    <citation type="submission" date="2024-05" db="EMBL/GenBank/DDBJ databases">
        <authorList>
            <person name="Luo Y.-C."/>
            <person name="Nicholds J."/>
            <person name="Mortimer T."/>
            <person name="Maboni G."/>
        </authorList>
    </citation>
    <scope>NUCLEOTIDE SEQUENCE</scope>
    <source>
        <strain evidence="1">150221</strain>
    </source>
</reference>